<feature type="compositionally biased region" description="Polar residues" evidence="1">
    <location>
        <begin position="1004"/>
        <end position="1039"/>
    </location>
</feature>
<reference evidence="2 3" key="1">
    <citation type="submission" date="2019-05" db="EMBL/GenBank/DDBJ databases">
        <title>Another draft genome of Portunus trituberculatus and its Hox gene families provides insights of decapod evolution.</title>
        <authorList>
            <person name="Jeong J.-H."/>
            <person name="Song I."/>
            <person name="Kim S."/>
            <person name="Choi T."/>
            <person name="Kim D."/>
            <person name="Ryu S."/>
            <person name="Kim W."/>
        </authorList>
    </citation>
    <scope>NUCLEOTIDE SEQUENCE [LARGE SCALE GENOMIC DNA]</scope>
    <source>
        <tissue evidence="2">Muscle</tissue>
    </source>
</reference>
<gene>
    <name evidence="2" type="ORF">E2C01_025369</name>
</gene>
<feature type="compositionally biased region" description="Polar residues" evidence="1">
    <location>
        <begin position="692"/>
        <end position="701"/>
    </location>
</feature>
<evidence type="ECO:0000313" key="2">
    <source>
        <dbReference type="EMBL" id="MPC32066.1"/>
    </source>
</evidence>
<feature type="compositionally biased region" description="Basic and acidic residues" evidence="1">
    <location>
        <begin position="308"/>
        <end position="317"/>
    </location>
</feature>
<feature type="region of interest" description="Disordered" evidence="1">
    <location>
        <begin position="1004"/>
        <end position="1071"/>
    </location>
</feature>
<feature type="compositionally biased region" description="Polar residues" evidence="1">
    <location>
        <begin position="1095"/>
        <end position="1105"/>
    </location>
</feature>
<feature type="region of interest" description="Disordered" evidence="1">
    <location>
        <begin position="691"/>
        <end position="833"/>
    </location>
</feature>
<dbReference type="EMBL" id="VSRR010002555">
    <property type="protein sequence ID" value="MPC32066.1"/>
    <property type="molecule type" value="Genomic_DNA"/>
</dbReference>
<feature type="region of interest" description="Disordered" evidence="1">
    <location>
        <begin position="1"/>
        <end position="78"/>
    </location>
</feature>
<dbReference type="AlphaFoldDB" id="A0A5B7EFT5"/>
<protein>
    <submittedName>
        <fullName evidence="2">Uncharacterized protein</fullName>
    </submittedName>
</protein>
<dbReference type="OrthoDB" id="6356536at2759"/>
<feature type="region of interest" description="Disordered" evidence="1">
    <location>
        <begin position="289"/>
        <end position="354"/>
    </location>
</feature>
<feature type="compositionally biased region" description="Polar residues" evidence="1">
    <location>
        <begin position="422"/>
        <end position="433"/>
    </location>
</feature>
<feature type="compositionally biased region" description="Polar residues" evidence="1">
    <location>
        <begin position="455"/>
        <end position="470"/>
    </location>
</feature>
<feature type="region of interest" description="Disordered" evidence="1">
    <location>
        <begin position="1090"/>
        <end position="1111"/>
    </location>
</feature>
<organism evidence="2 3">
    <name type="scientific">Portunus trituberculatus</name>
    <name type="common">Swimming crab</name>
    <name type="synonym">Neptunus trituberculatus</name>
    <dbReference type="NCBI Taxonomy" id="210409"/>
    <lineage>
        <taxon>Eukaryota</taxon>
        <taxon>Metazoa</taxon>
        <taxon>Ecdysozoa</taxon>
        <taxon>Arthropoda</taxon>
        <taxon>Crustacea</taxon>
        <taxon>Multicrustacea</taxon>
        <taxon>Malacostraca</taxon>
        <taxon>Eumalacostraca</taxon>
        <taxon>Eucarida</taxon>
        <taxon>Decapoda</taxon>
        <taxon>Pleocyemata</taxon>
        <taxon>Brachyura</taxon>
        <taxon>Eubrachyura</taxon>
        <taxon>Portunoidea</taxon>
        <taxon>Portunidae</taxon>
        <taxon>Portuninae</taxon>
        <taxon>Portunus</taxon>
    </lineage>
</organism>
<feature type="compositionally biased region" description="Basic residues" evidence="1">
    <location>
        <begin position="630"/>
        <end position="641"/>
    </location>
</feature>
<feature type="compositionally biased region" description="Polar residues" evidence="1">
    <location>
        <begin position="17"/>
        <end position="26"/>
    </location>
</feature>
<evidence type="ECO:0000313" key="3">
    <source>
        <dbReference type="Proteomes" id="UP000324222"/>
    </source>
</evidence>
<feature type="region of interest" description="Disordered" evidence="1">
    <location>
        <begin position="211"/>
        <end position="245"/>
    </location>
</feature>
<evidence type="ECO:0000256" key="1">
    <source>
        <dbReference type="SAM" id="MobiDB-lite"/>
    </source>
</evidence>
<feature type="compositionally biased region" description="Basic residues" evidence="1">
    <location>
        <begin position="27"/>
        <end position="50"/>
    </location>
</feature>
<feature type="compositionally biased region" description="Polar residues" evidence="1">
    <location>
        <begin position="318"/>
        <end position="338"/>
    </location>
</feature>
<feature type="compositionally biased region" description="Polar residues" evidence="1">
    <location>
        <begin position="740"/>
        <end position="753"/>
    </location>
</feature>
<dbReference type="Proteomes" id="UP000324222">
    <property type="component" value="Unassembled WGS sequence"/>
</dbReference>
<proteinExistence type="predicted"/>
<feature type="compositionally biased region" description="Polar residues" evidence="1">
    <location>
        <begin position="1046"/>
        <end position="1071"/>
    </location>
</feature>
<feature type="compositionally biased region" description="Polar residues" evidence="1">
    <location>
        <begin position="1144"/>
        <end position="1157"/>
    </location>
</feature>
<feature type="compositionally biased region" description="Basic and acidic residues" evidence="1">
    <location>
        <begin position="1165"/>
        <end position="1174"/>
    </location>
</feature>
<feature type="region of interest" description="Disordered" evidence="1">
    <location>
        <begin position="521"/>
        <end position="670"/>
    </location>
</feature>
<accession>A0A5B7EFT5</accession>
<feature type="compositionally biased region" description="Low complexity" evidence="1">
    <location>
        <begin position="783"/>
        <end position="793"/>
    </location>
</feature>
<feature type="compositionally biased region" description="Basic and acidic residues" evidence="1">
    <location>
        <begin position="51"/>
        <end position="63"/>
    </location>
</feature>
<feature type="region of interest" description="Disordered" evidence="1">
    <location>
        <begin position="905"/>
        <end position="938"/>
    </location>
</feature>
<feature type="compositionally biased region" description="Basic and acidic residues" evidence="1">
    <location>
        <begin position="236"/>
        <end position="245"/>
    </location>
</feature>
<comment type="caution">
    <text evidence="2">The sequence shown here is derived from an EMBL/GenBank/DDBJ whole genome shotgun (WGS) entry which is preliminary data.</text>
</comment>
<feature type="compositionally biased region" description="Polar residues" evidence="1">
    <location>
        <begin position="521"/>
        <end position="531"/>
    </location>
</feature>
<feature type="compositionally biased region" description="Basic and acidic residues" evidence="1">
    <location>
        <begin position="575"/>
        <end position="587"/>
    </location>
</feature>
<feature type="compositionally biased region" description="Basic and acidic residues" evidence="1">
    <location>
        <begin position="405"/>
        <end position="421"/>
    </location>
</feature>
<feature type="region of interest" description="Disordered" evidence="1">
    <location>
        <begin position="386"/>
        <end position="434"/>
    </location>
</feature>
<feature type="compositionally biased region" description="Basic and acidic residues" evidence="1">
    <location>
        <begin position="472"/>
        <end position="488"/>
    </location>
</feature>
<feature type="compositionally biased region" description="Low complexity" evidence="1">
    <location>
        <begin position="541"/>
        <end position="551"/>
    </location>
</feature>
<feature type="compositionally biased region" description="Pro residues" evidence="1">
    <location>
        <begin position="293"/>
        <end position="303"/>
    </location>
</feature>
<sequence length="1237" mass="136347">MEKSEGIKKRTRKSLSRNESATNSTRVGKRARGAKKQASRRPSQKKSVKGNKKDKEGTTKDAKTSTMAVIPNRTLGEAVPTHIEQENVKEADLDDAETSIAKVNEAEAVQIDPGITADPTLTAQENRKALEADHDIIELSIVEVNEAEAVQIDLGSADLIISQSPEVEPHLEPLSHAQNKEYTAKPVISHAHDTSDGTKPIETGSQEVKLNTFDPVSHGGDKHEHTDASPAATAHSEMRPETHTEDNVYSGLALMNESPLPSGQVYDEELFHSDSTAEETQDTTQPFIEPVVTPAPAPTPSPSPQDRTVPKDVDDQRTSPTPLETTHTGLSTHKSIPQTALPPSLQVEKTTANDSQDFKPVHMLKKLSMSPTFNLLMVKVKDDPHYKDTSGEAECDDPQAASGGGKERLDRERDTQGEENVHNTSIASKVVQQRTKEVRSLKYKLVEECADETNSKSVTGGLNEDSNASKNYDPHVLEDTKRSREKSFTKMPKNPLLDQQEQHARKQTPYINNRGRKLATGNTSVKEQQVSHPALITQRPTSLNTSNSSTTHRIRNKRKLFDPTAQASVVLNQPHMEERKTTLETNHKTNTSLIDSLQHDVNKMTDRTHTTKTQSPGKKRRVSRSNSNSRRSRGGRGKRKSLPPPRRASGFLEESGIEDDPHSIYSDLDSNPEEEVDSWFMLRIEKIKHQRTYSNASTRNLSFKEDRNHTLKRKKYNTKEDSNRSPNTSDIGDLSDDRLSNLSKSPLSFTTTKDTARNVHNHSLSDRSAKRNRIVSPPPVLKSTSISEQSQTSSHDEWEPSSAKKKKSKKEDASLTRSRKWSGRKQVSKDGTSLVDDSQLLTDSRTFTSAVLADYSALHESSAETLRHTSRSSVESGTSNFTNFKLAAAKGKGTRMENAIEGEVDARCPSPLPRPSQPFITEPQKPAPQVSPQVQESPVTPISTPVLFLESPAFHVLSQPPQDSPGQDLELSIRPATHNDHYDAEIQDNQMPPTHLATNSVPKTTEMVTTSPAPASTQPFRVESTPQSPQHPSHLSTIDISIIPGSDTQAPTSGPLQSTLLDSPLNKSTSPAPKFSYVAEAEASYIEKKQVVRGQDSTSHKSLSSDPVKAELRYDKDQTSLVTITTTAEIHQADAAVGELMDHSGTTTPEKNQQIETPSPPSEALKSEVREQERPQTNPPRIQPSLIQPVAPRAKVTPQSAISSFSSRMYRQLVQPQQTPVSRHVSIDGVLVMNIAF</sequence>
<keyword evidence="3" id="KW-1185">Reference proteome</keyword>
<feature type="region of interest" description="Disordered" evidence="1">
    <location>
        <begin position="450"/>
        <end position="488"/>
    </location>
</feature>
<feature type="region of interest" description="Disordered" evidence="1">
    <location>
        <begin position="1142"/>
        <end position="1185"/>
    </location>
</feature>
<name>A0A5B7EFT5_PORTR</name>
<feature type="compositionally biased region" description="Basic and acidic residues" evidence="1">
    <location>
        <begin position="597"/>
        <end position="609"/>
    </location>
</feature>